<sequence>MHTTACLYIKVVSFASLKYDRSYDWMVLCVLWCSIAQSILLPMFLWACDRYRADIRMVWEKCVAIMSNDDVDEENSQDGGIHADLIYDRPYDYSSAPEIVTVDRNANHDSRQAVWTWLEIPALWLRVVMVVPCGNIASYENPIAITTSPSNDAPRIMHPLPAAVSLDLNNSVCNLVINIWNGCAVARLPGKCGAHIAVSLSVWPLGGGVASLPLRLERQTPRAVRHFSGTRAVVGSSCGTKQVRRGGKGQPGLWLDASRGACGRPGLNSRRWRQTQNMRAGRDGWWRTGGWAPRERQRHQNCLGRAEVRHRADFCFTSASSQDASSHSDSVSCLVPILS</sequence>
<keyword evidence="1" id="KW-0472">Membrane</keyword>
<keyword evidence="1" id="KW-1133">Transmembrane helix</keyword>
<dbReference type="InterPro" id="IPR022347">
    <property type="entry name" value="GCR_153/162"/>
</dbReference>
<reference evidence="2" key="1">
    <citation type="submission" date="2022-08" db="EMBL/GenBank/DDBJ databases">
        <title>Genome sequencing of akame (Lates japonicus).</title>
        <authorList>
            <person name="Hashiguchi Y."/>
            <person name="Takahashi H."/>
        </authorList>
    </citation>
    <scope>NUCLEOTIDE SEQUENCE</scope>
    <source>
        <strain evidence="2">Kochi</strain>
    </source>
</reference>
<comment type="caution">
    <text evidence="2">The sequence shown here is derived from an EMBL/GenBank/DDBJ whole genome shotgun (WGS) entry which is preliminary data.</text>
</comment>
<proteinExistence type="predicted"/>
<dbReference type="PANTHER" id="PTHR16518:SF4">
    <property type="entry name" value="G-PROTEIN COUPLED RECEPTOR 153 ISOFORM X1-RELATED"/>
    <property type="match status" value="1"/>
</dbReference>
<dbReference type="EMBL" id="BRZM01001006">
    <property type="protein sequence ID" value="GLD72375.1"/>
    <property type="molecule type" value="Genomic_DNA"/>
</dbReference>
<dbReference type="PANTHER" id="PTHR16518">
    <property type="entry name" value="G-PROTEIN COUPLED RECEPTOR 153, 162"/>
    <property type="match status" value="1"/>
</dbReference>
<organism evidence="2 3">
    <name type="scientific">Lates japonicus</name>
    <name type="common">Japanese lates</name>
    <dbReference type="NCBI Taxonomy" id="270547"/>
    <lineage>
        <taxon>Eukaryota</taxon>
        <taxon>Metazoa</taxon>
        <taxon>Chordata</taxon>
        <taxon>Craniata</taxon>
        <taxon>Vertebrata</taxon>
        <taxon>Euteleostomi</taxon>
        <taxon>Actinopterygii</taxon>
        <taxon>Neopterygii</taxon>
        <taxon>Teleostei</taxon>
        <taxon>Neoteleostei</taxon>
        <taxon>Acanthomorphata</taxon>
        <taxon>Carangaria</taxon>
        <taxon>Carangaria incertae sedis</taxon>
        <taxon>Centropomidae</taxon>
        <taxon>Lates</taxon>
    </lineage>
</organism>
<keyword evidence="1" id="KW-0812">Transmembrane</keyword>
<dbReference type="Proteomes" id="UP001279410">
    <property type="component" value="Unassembled WGS sequence"/>
</dbReference>
<keyword evidence="3" id="KW-1185">Reference proteome</keyword>
<name>A0AAD3RLH9_LATJO</name>
<evidence type="ECO:0000313" key="2">
    <source>
        <dbReference type="EMBL" id="GLD72375.1"/>
    </source>
</evidence>
<accession>A0AAD3RLH9</accession>
<protein>
    <submittedName>
        <fullName evidence="2">Probable G-protein coupled receptor 153</fullName>
    </submittedName>
</protein>
<dbReference type="GO" id="GO:0016020">
    <property type="term" value="C:membrane"/>
    <property type="evidence" value="ECO:0007669"/>
    <property type="project" value="InterPro"/>
</dbReference>
<keyword evidence="2" id="KW-0675">Receptor</keyword>
<feature type="transmembrane region" description="Helical" evidence="1">
    <location>
        <begin position="25"/>
        <end position="47"/>
    </location>
</feature>
<evidence type="ECO:0000313" key="3">
    <source>
        <dbReference type="Proteomes" id="UP001279410"/>
    </source>
</evidence>
<dbReference type="GO" id="GO:0004930">
    <property type="term" value="F:G protein-coupled receptor activity"/>
    <property type="evidence" value="ECO:0007669"/>
    <property type="project" value="InterPro"/>
</dbReference>
<gene>
    <name evidence="2" type="ORF">AKAME5_002370000</name>
</gene>
<dbReference type="AlphaFoldDB" id="A0AAD3RLH9"/>
<evidence type="ECO:0000256" key="1">
    <source>
        <dbReference type="SAM" id="Phobius"/>
    </source>
</evidence>